<gene>
    <name evidence="2" type="ORF">PHPALM_17306</name>
</gene>
<evidence type="ECO:0000313" key="2">
    <source>
        <dbReference type="EMBL" id="POM66770.1"/>
    </source>
</evidence>
<dbReference type="OrthoDB" id="116372at2759"/>
<keyword evidence="3" id="KW-1185">Reference proteome</keyword>
<dbReference type="AlphaFoldDB" id="A0A2P4XMI9"/>
<sequence length="88" mass="9657">MTTNGTSTQNLLAYVTSTFRTSTLAPCFIAFERHSNSAYALDLPLIMRLHPTFYVGHLKPYLQSESPSSDDPSMTRSTASVRGASKDP</sequence>
<name>A0A2P4XMI9_9STRA</name>
<comment type="caution">
    <text evidence="2">The sequence shown here is derived from an EMBL/GenBank/DDBJ whole genome shotgun (WGS) entry which is preliminary data.</text>
</comment>
<evidence type="ECO:0000256" key="1">
    <source>
        <dbReference type="SAM" id="MobiDB-lite"/>
    </source>
</evidence>
<dbReference type="EMBL" id="NCKW01009535">
    <property type="protein sequence ID" value="POM66770.1"/>
    <property type="molecule type" value="Genomic_DNA"/>
</dbReference>
<organism evidence="2 3">
    <name type="scientific">Phytophthora palmivora</name>
    <dbReference type="NCBI Taxonomy" id="4796"/>
    <lineage>
        <taxon>Eukaryota</taxon>
        <taxon>Sar</taxon>
        <taxon>Stramenopiles</taxon>
        <taxon>Oomycota</taxon>
        <taxon>Peronosporomycetes</taxon>
        <taxon>Peronosporales</taxon>
        <taxon>Peronosporaceae</taxon>
        <taxon>Phytophthora</taxon>
    </lineage>
</organism>
<dbReference type="Proteomes" id="UP000237271">
    <property type="component" value="Unassembled WGS sequence"/>
</dbReference>
<proteinExistence type="predicted"/>
<feature type="region of interest" description="Disordered" evidence="1">
    <location>
        <begin position="63"/>
        <end position="88"/>
    </location>
</feature>
<evidence type="ECO:0000313" key="3">
    <source>
        <dbReference type="Proteomes" id="UP000237271"/>
    </source>
</evidence>
<reference evidence="2 3" key="1">
    <citation type="journal article" date="2017" name="Genome Biol. Evol.">
        <title>Phytophthora megakarya and P. palmivora, closely related causal agents of cacao black pod rot, underwent increases in genome sizes and gene numbers by different mechanisms.</title>
        <authorList>
            <person name="Ali S.S."/>
            <person name="Shao J."/>
            <person name="Lary D.J."/>
            <person name="Kronmiller B."/>
            <person name="Shen D."/>
            <person name="Strem M.D."/>
            <person name="Amoako-Attah I."/>
            <person name="Akrofi A.Y."/>
            <person name="Begoude B.A."/>
            <person name="Ten Hoopen G.M."/>
            <person name="Coulibaly K."/>
            <person name="Kebe B.I."/>
            <person name="Melnick R.L."/>
            <person name="Guiltinan M.J."/>
            <person name="Tyler B.M."/>
            <person name="Meinhardt L.W."/>
            <person name="Bailey B.A."/>
        </authorList>
    </citation>
    <scope>NUCLEOTIDE SEQUENCE [LARGE SCALE GENOMIC DNA]</scope>
    <source>
        <strain evidence="3">sbr112.9</strain>
    </source>
</reference>
<accession>A0A2P4XMI9</accession>
<protein>
    <submittedName>
        <fullName evidence="2">Uncharacterized protein</fullName>
    </submittedName>
</protein>
<feature type="compositionally biased region" description="Polar residues" evidence="1">
    <location>
        <begin position="63"/>
        <end position="80"/>
    </location>
</feature>